<evidence type="ECO:0000313" key="1">
    <source>
        <dbReference type="EMBL" id="KAJ3551820.1"/>
    </source>
</evidence>
<gene>
    <name evidence="1" type="ORF">NM688_g4489</name>
</gene>
<keyword evidence="2" id="KW-1185">Reference proteome</keyword>
<sequence>MASSTPPESNAPSARSNPPLTAPDPLAVSTDGLITFLQSPAYLEAMEAANKKRKRGSNHRSTTGKFVGALLASDTTVRQVLAAWDRAARSSEERERHLAAFKTTLSRIPRRQETFTNAVKNGQFLAIERLTGLMNDAARQCRSDDSSGLKTVGIQYLLCQLPASKFTAAQLEEVLLTPKPLRSWNNNFFGQLLCPHHLSEDYSHNSSAFRECAYNTEAIDEGLLRGPCLVKVYKHMFTAPQSAQGGEFRRTGQKNQAELQAMLRTTPQSIAYACVQTHHMLCTSRDSMKFDGAFDNEKFFRNVVDLFDYDPNSKWAVETLEWWDMQVFRKGPCGLQPSTVVNRAASSSTDIDRLKEQRDAWHTCQQAPVAREEDE</sequence>
<evidence type="ECO:0000313" key="2">
    <source>
        <dbReference type="Proteomes" id="UP001148662"/>
    </source>
</evidence>
<proteinExistence type="predicted"/>
<name>A0ACC1T2X9_9APHY</name>
<reference evidence="1" key="1">
    <citation type="submission" date="2022-07" db="EMBL/GenBank/DDBJ databases">
        <title>Genome Sequence of Phlebia brevispora.</title>
        <authorList>
            <person name="Buettner E."/>
        </authorList>
    </citation>
    <scope>NUCLEOTIDE SEQUENCE</scope>
    <source>
        <strain evidence="1">MPL23</strain>
    </source>
</reference>
<dbReference type="EMBL" id="JANHOG010000747">
    <property type="protein sequence ID" value="KAJ3551820.1"/>
    <property type="molecule type" value="Genomic_DNA"/>
</dbReference>
<organism evidence="1 2">
    <name type="scientific">Phlebia brevispora</name>
    <dbReference type="NCBI Taxonomy" id="194682"/>
    <lineage>
        <taxon>Eukaryota</taxon>
        <taxon>Fungi</taxon>
        <taxon>Dikarya</taxon>
        <taxon>Basidiomycota</taxon>
        <taxon>Agaricomycotina</taxon>
        <taxon>Agaricomycetes</taxon>
        <taxon>Polyporales</taxon>
        <taxon>Meruliaceae</taxon>
        <taxon>Phlebia</taxon>
    </lineage>
</organism>
<comment type="caution">
    <text evidence="1">The sequence shown here is derived from an EMBL/GenBank/DDBJ whole genome shotgun (WGS) entry which is preliminary data.</text>
</comment>
<dbReference type="Proteomes" id="UP001148662">
    <property type="component" value="Unassembled WGS sequence"/>
</dbReference>
<accession>A0ACC1T2X9</accession>
<protein>
    <submittedName>
        <fullName evidence="1">Uncharacterized protein</fullName>
    </submittedName>
</protein>